<dbReference type="InterPro" id="IPR007345">
    <property type="entry name" value="Polysacch_pyruvyl_Trfase"/>
</dbReference>
<dbReference type="STRING" id="54.SAMN02745121_06048"/>
<gene>
    <name evidence="2" type="ORF">SAMN02745121_06048</name>
</gene>
<proteinExistence type="predicted"/>
<keyword evidence="2" id="KW-0808">Transferase</keyword>
<dbReference type="EMBL" id="FOMX01000022">
    <property type="protein sequence ID" value="SFE91139.1"/>
    <property type="molecule type" value="Genomic_DNA"/>
</dbReference>
<dbReference type="GO" id="GO:0016740">
    <property type="term" value="F:transferase activity"/>
    <property type="evidence" value="ECO:0007669"/>
    <property type="project" value="UniProtKB-KW"/>
</dbReference>
<evidence type="ECO:0000259" key="1">
    <source>
        <dbReference type="Pfam" id="PF04230"/>
    </source>
</evidence>
<evidence type="ECO:0000313" key="2">
    <source>
        <dbReference type="EMBL" id="SFE91139.1"/>
    </source>
</evidence>
<dbReference type="RefSeq" id="WP_096332474.1">
    <property type="nucleotide sequence ID" value="NZ_FOMX01000022.1"/>
</dbReference>
<dbReference type="OrthoDB" id="1550259at2"/>
<keyword evidence="3" id="KW-1185">Reference proteome</keyword>
<organism evidence="2 3">
    <name type="scientific">Nannocystis exedens</name>
    <dbReference type="NCBI Taxonomy" id="54"/>
    <lineage>
        <taxon>Bacteria</taxon>
        <taxon>Pseudomonadati</taxon>
        <taxon>Myxococcota</taxon>
        <taxon>Polyangia</taxon>
        <taxon>Nannocystales</taxon>
        <taxon>Nannocystaceae</taxon>
        <taxon>Nannocystis</taxon>
    </lineage>
</organism>
<dbReference type="Proteomes" id="UP000199400">
    <property type="component" value="Unassembled WGS sequence"/>
</dbReference>
<dbReference type="AlphaFoldDB" id="A0A1I2EEK1"/>
<name>A0A1I2EEK1_9BACT</name>
<dbReference type="Pfam" id="PF04230">
    <property type="entry name" value="PS_pyruv_trans"/>
    <property type="match status" value="1"/>
</dbReference>
<feature type="domain" description="Polysaccharide pyruvyl transferase" evidence="1">
    <location>
        <begin position="149"/>
        <end position="378"/>
    </location>
</feature>
<accession>A0A1I2EEK1</accession>
<dbReference type="PANTHER" id="PTHR36836">
    <property type="entry name" value="COLANIC ACID BIOSYNTHESIS PROTEIN WCAK"/>
    <property type="match status" value="1"/>
</dbReference>
<dbReference type="PANTHER" id="PTHR36836:SF1">
    <property type="entry name" value="COLANIC ACID BIOSYNTHESIS PROTEIN WCAK"/>
    <property type="match status" value="1"/>
</dbReference>
<evidence type="ECO:0000313" key="3">
    <source>
        <dbReference type="Proteomes" id="UP000199400"/>
    </source>
</evidence>
<sequence>MSKSAPVKKTTSKIWDKVKDVVDPDRALQATVAAAIEGVAVRHVLGMAPELWKPGKPLKLLLAGYVGTRNTGADVRVEEMIRQLRHVVGDDDLELTIMTVDPKLTRGYFRAVHQIELPAVFPKFIATECPKHHGVIACEGSMFKSKFSSALTCFMAGALGLANAENKVSVGYGAEAGSMTPALRDFVRDACKKSLVICRNEPSRKVLGELGIRTTSGADTAWTFDPAPLSRGAQLLRDAGWDGRQKVLVVCPINPFWWPVKPDLLKYAAYKLGGQYKHEHYSAFYFHHHSEAADKKYNAYIQALADGVNAFAQEREFFTILVGMEQLDRHACEDLQPRLDRGAALFVSDEHDMYDLVSVLRNCSMMISSRFHAIVTSMPGLVPSAGVTMDERIRNLMNDRGHPDMFFEVDEDDLGDKLLHTLRRLWRDAEGISADIARAVPAQLRLMGQMGIDFMDEVVRVYPEFPRRDLPRTWEAHLPPLPANVQRLLERHA</sequence>
<protein>
    <submittedName>
        <fullName evidence="2">Polysaccharide pyruvyl transferase family protein WcaK</fullName>
    </submittedName>
</protein>
<reference evidence="3" key="1">
    <citation type="submission" date="2016-10" db="EMBL/GenBank/DDBJ databases">
        <authorList>
            <person name="Varghese N."/>
            <person name="Submissions S."/>
        </authorList>
    </citation>
    <scope>NUCLEOTIDE SEQUENCE [LARGE SCALE GENOMIC DNA]</scope>
    <source>
        <strain evidence="3">ATCC 25963</strain>
    </source>
</reference>